<dbReference type="PROSITE" id="PS00552">
    <property type="entry name" value="HTH_MERR_1"/>
    <property type="match status" value="1"/>
</dbReference>
<keyword evidence="1" id="KW-0238">DNA-binding</keyword>
<dbReference type="Gene3D" id="3.20.80.10">
    <property type="entry name" value="Regulatory factor, effector binding domain"/>
    <property type="match status" value="1"/>
</dbReference>
<evidence type="ECO:0000313" key="3">
    <source>
        <dbReference type="EMBL" id="UQN28675.1"/>
    </source>
</evidence>
<dbReference type="InterPro" id="IPR047057">
    <property type="entry name" value="MerR_fam"/>
</dbReference>
<dbReference type="PANTHER" id="PTHR30204:SF97">
    <property type="entry name" value="MERR FAMILY REGULATORY PROTEIN"/>
    <property type="match status" value="1"/>
</dbReference>
<dbReference type="SMART" id="SM00871">
    <property type="entry name" value="AraC_E_bind"/>
    <property type="match status" value="1"/>
</dbReference>
<dbReference type="Pfam" id="PF13411">
    <property type="entry name" value="MerR_1"/>
    <property type="match status" value="1"/>
</dbReference>
<dbReference type="InterPro" id="IPR011256">
    <property type="entry name" value="Reg_factor_effector_dom_sf"/>
</dbReference>
<gene>
    <name evidence="3" type="ORF">M4486_13695</name>
</gene>
<dbReference type="SUPFAM" id="SSF55136">
    <property type="entry name" value="Probable bacterial effector-binding domain"/>
    <property type="match status" value="1"/>
</dbReference>
<name>A0ABY4N697_9MICO</name>
<evidence type="ECO:0000259" key="2">
    <source>
        <dbReference type="PROSITE" id="PS50937"/>
    </source>
</evidence>
<evidence type="ECO:0000313" key="4">
    <source>
        <dbReference type="Proteomes" id="UP001055868"/>
    </source>
</evidence>
<keyword evidence="4" id="KW-1185">Reference proteome</keyword>
<protein>
    <submittedName>
        <fullName evidence="3">MerR family transcriptional regulator</fullName>
    </submittedName>
</protein>
<dbReference type="EMBL" id="CP097218">
    <property type="protein sequence ID" value="UQN28675.1"/>
    <property type="molecule type" value="Genomic_DNA"/>
</dbReference>
<dbReference type="InterPro" id="IPR010499">
    <property type="entry name" value="AraC_E-bd"/>
</dbReference>
<dbReference type="Pfam" id="PF06445">
    <property type="entry name" value="GyrI-like"/>
    <property type="match status" value="1"/>
</dbReference>
<evidence type="ECO:0000256" key="1">
    <source>
        <dbReference type="ARBA" id="ARBA00023125"/>
    </source>
</evidence>
<dbReference type="InterPro" id="IPR009061">
    <property type="entry name" value="DNA-bd_dom_put_sf"/>
</dbReference>
<dbReference type="RefSeq" id="WP_249477803.1">
    <property type="nucleotide sequence ID" value="NZ_CP097218.1"/>
</dbReference>
<dbReference type="InterPro" id="IPR000551">
    <property type="entry name" value="MerR-type_HTH_dom"/>
</dbReference>
<proteinExistence type="predicted"/>
<dbReference type="Gene3D" id="1.10.1660.10">
    <property type="match status" value="1"/>
</dbReference>
<reference evidence="3" key="1">
    <citation type="submission" date="2022-05" db="EMBL/GenBank/DDBJ databases">
        <title>Genomic analysis of Brachybacterium sp. CBA3104.</title>
        <authorList>
            <person name="Roh S.W."/>
            <person name="Kim Y.B."/>
            <person name="Kim Y."/>
        </authorList>
    </citation>
    <scope>NUCLEOTIDE SEQUENCE</scope>
    <source>
        <strain evidence="3">CBA3104</strain>
    </source>
</reference>
<dbReference type="SMART" id="SM00422">
    <property type="entry name" value="HTH_MERR"/>
    <property type="match status" value="1"/>
</dbReference>
<dbReference type="PANTHER" id="PTHR30204">
    <property type="entry name" value="REDOX-CYCLING DRUG-SENSING TRANSCRIPTIONAL ACTIVATOR SOXR"/>
    <property type="match status" value="1"/>
</dbReference>
<dbReference type="InterPro" id="IPR029442">
    <property type="entry name" value="GyrI-like"/>
</dbReference>
<accession>A0ABY4N697</accession>
<dbReference type="SUPFAM" id="SSF46955">
    <property type="entry name" value="Putative DNA-binding domain"/>
    <property type="match status" value="1"/>
</dbReference>
<dbReference type="Proteomes" id="UP001055868">
    <property type="component" value="Chromosome"/>
</dbReference>
<organism evidence="3 4">
    <name type="scientific">Brachybacterium kimchii</name>
    <dbReference type="NCBI Taxonomy" id="2942909"/>
    <lineage>
        <taxon>Bacteria</taxon>
        <taxon>Bacillati</taxon>
        <taxon>Actinomycetota</taxon>
        <taxon>Actinomycetes</taxon>
        <taxon>Micrococcales</taxon>
        <taxon>Dermabacteraceae</taxon>
        <taxon>Brachybacterium</taxon>
    </lineage>
</organism>
<sequence length="275" mass="29854">MAEISHLMSIGQFSSLSRLSVRMLRHYDAHGVLVPAETDAWTGYRRYAPAQLADAADIRMLRDVGFGVSAIGALLAVRGTPAWSDALRLQRETLVEELRASQGKLSLITRLLDEGEPTMSITLTRTTVLAMTAVALRGTVPTYSDEGRLWQRMMPALSAQSIVPVGPGGVIEHDDQYMDQDPDLSIFLPVPAGTEAADELEILELPARDCLVARVTGAYDQISEAHDLINERLASEGLAARADGTLAGHAFNIYLNSPDQVSEEEQLTDVCQPLA</sequence>
<feature type="domain" description="HTH merR-type" evidence="2">
    <location>
        <begin position="7"/>
        <end position="77"/>
    </location>
</feature>
<dbReference type="PROSITE" id="PS50937">
    <property type="entry name" value="HTH_MERR_2"/>
    <property type="match status" value="1"/>
</dbReference>